<dbReference type="AlphaFoldDB" id="A0A363NWY6"/>
<dbReference type="RefSeq" id="WP_108633504.1">
    <property type="nucleotide sequence ID" value="NZ_QCXX01000002.1"/>
</dbReference>
<comment type="caution">
    <text evidence="2">The sequence shown here is derived from an EMBL/GenBank/DDBJ whole genome shotgun (WGS) entry which is preliminary data.</text>
</comment>
<gene>
    <name evidence="2" type="ORF">DCO56_09540</name>
</gene>
<evidence type="ECO:0000313" key="2">
    <source>
        <dbReference type="EMBL" id="PUV25171.1"/>
    </source>
</evidence>
<reference evidence="2 3" key="1">
    <citation type="submission" date="2018-04" db="EMBL/GenBank/DDBJ databases">
        <title>Sphingobacterium sp. M46 Genome.</title>
        <authorList>
            <person name="Cheng J."/>
            <person name="Li Y."/>
        </authorList>
    </citation>
    <scope>NUCLEOTIDE SEQUENCE [LARGE SCALE GENOMIC DNA]</scope>
    <source>
        <strain evidence="2 3">M46</strain>
    </source>
</reference>
<organism evidence="2 3">
    <name type="scientific">Sphingobacterium athyrii</name>
    <dbReference type="NCBI Taxonomy" id="2152717"/>
    <lineage>
        <taxon>Bacteria</taxon>
        <taxon>Pseudomonadati</taxon>
        <taxon>Bacteroidota</taxon>
        <taxon>Sphingobacteriia</taxon>
        <taxon>Sphingobacteriales</taxon>
        <taxon>Sphingobacteriaceae</taxon>
        <taxon>Sphingobacterium</taxon>
    </lineage>
</organism>
<dbReference type="OrthoDB" id="711376at2"/>
<evidence type="ECO:0000313" key="3">
    <source>
        <dbReference type="Proteomes" id="UP000250831"/>
    </source>
</evidence>
<accession>A0A363NWY6</accession>
<dbReference type="EMBL" id="QCXX01000002">
    <property type="protein sequence ID" value="PUV25171.1"/>
    <property type="molecule type" value="Genomic_DNA"/>
</dbReference>
<sequence length="126" mass="14555">MEHLQFNFDNSGVQDWKNYLYSQTRIVIEEETMRIETNFMGWVSKRFYLNEKQLQYAISLGKPAHDYFASQLVDAIDLRIDIQLDREDEKEGGGNSKTGSAAQSFTPVSASSDESVRVLKIRFNYS</sequence>
<feature type="compositionally biased region" description="Polar residues" evidence="1">
    <location>
        <begin position="97"/>
        <end position="113"/>
    </location>
</feature>
<protein>
    <submittedName>
        <fullName evidence="2">Uncharacterized protein</fullName>
    </submittedName>
</protein>
<name>A0A363NWY6_9SPHI</name>
<feature type="region of interest" description="Disordered" evidence="1">
    <location>
        <begin position="87"/>
        <end position="114"/>
    </location>
</feature>
<dbReference type="Proteomes" id="UP000250831">
    <property type="component" value="Unassembled WGS sequence"/>
</dbReference>
<keyword evidence="3" id="KW-1185">Reference proteome</keyword>
<evidence type="ECO:0000256" key="1">
    <source>
        <dbReference type="SAM" id="MobiDB-lite"/>
    </source>
</evidence>
<proteinExistence type="predicted"/>